<dbReference type="Proteomes" id="UP000403266">
    <property type="component" value="Unassembled WGS sequence"/>
</dbReference>
<proteinExistence type="predicted"/>
<dbReference type="GO" id="GO:0000976">
    <property type="term" value="F:transcription cis-regulatory region binding"/>
    <property type="evidence" value="ECO:0007669"/>
    <property type="project" value="TreeGrafter"/>
</dbReference>
<feature type="domain" description="Response regulatory" evidence="5">
    <location>
        <begin position="8"/>
        <end position="118"/>
    </location>
</feature>
<protein>
    <submittedName>
        <fullName evidence="6">Response regulator</fullName>
    </submittedName>
</protein>
<evidence type="ECO:0000256" key="1">
    <source>
        <dbReference type="ARBA" id="ARBA00022553"/>
    </source>
</evidence>
<reference evidence="6 7" key="1">
    <citation type="journal article" date="2019" name="Syst. Appl. Microbiol.">
        <title>Microvirga tunisiensis sp. nov., a root nodule symbiotic bacterium isolated from Lupinus micranthus and L. luteus grown in Northern Tunisia.</title>
        <authorList>
            <person name="Msaddak A."/>
            <person name="Rejili M."/>
            <person name="Duran D."/>
            <person name="Mars M."/>
            <person name="Palacios J.M."/>
            <person name="Ruiz-Argueso T."/>
            <person name="Rey L."/>
            <person name="Imperial J."/>
        </authorList>
    </citation>
    <scope>NUCLEOTIDE SEQUENCE [LARGE SCALE GENOMIC DNA]</scope>
    <source>
        <strain evidence="6 7">Lmie10</strain>
    </source>
</reference>
<dbReference type="SUPFAM" id="SSF52172">
    <property type="entry name" value="CheY-like"/>
    <property type="match status" value="1"/>
</dbReference>
<dbReference type="InterPro" id="IPR011006">
    <property type="entry name" value="CheY-like_superfamily"/>
</dbReference>
<dbReference type="OrthoDB" id="582170at2"/>
<evidence type="ECO:0000256" key="3">
    <source>
        <dbReference type="ARBA" id="ARBA00023125"/>
    </source>
</evidence>
<dbReference type="Gene3D" id="3.40.50.2300">
    <property type="match status" value="1"/>
</dbReference>
<keyword evidence="2" id="KW-0902">Two-component regulatory system</keyword>
<dbReference type="GO" id="GO:0032993">
    <property type="term" value="C:protein-DNA complex"/>
    <property type="evidence" value="ECO:0007669"/>
    <property type="project" value="TreeGrafter"/>
</dbReference>
<evidence type="ECO:0000313" key="7">
    <source>
        <dbReference type="Proteomes" id="UP000403266"/>
    </source>
</evidence>
<dbReference type="GO" id="GO:0000156">
    <property type="term" value="F:phosphorelay response regulator activity"/>
    <property type="evidence" value="ECO:0007669"/>
    <property type="project" value="TreeGrafter"/>
</dbReference>
<dbReference type="SMART" id="SM00448">
    <property type="entry name" value="REC"/>
    <property type="match status" value="1"/>
</dbReference>
<evidence type="ECO:0000256" key="2">
    <source>
        <dbReference type="ARBA" id="ARBA00023012"/>
    </source>
</evidence>
<sequence length="138" mass="14825">MSVLSGLRLLLVEDESHVAMLIEDMLVDMGCDVVASAARVSEALRLIDATDIDAAVLDVNVAGEKVFPVAEKLRERAIPFVFATGYGAEGVREDLRAQPVIAKPFPQSQLEKALIKVVSRDDGNTPAPPVSDIRSNDP</sequence>
<gene>
    <name evidence="6" type="ORF">FS320_27395</name>
</gene>
<dbReference type="PANTHER" id="PTHR48111">
    <property type="entry name" value="REGULATOR OF RPOS"/>
    <property type="match status" value="1"/>
</dbReference>
<feature type="modified residue" description="4-aspartylphosphate" evidence="4">
    <location>
        <position position="58"/>
    </location>
</feature>
<evidence type="ECO:0000256" key="4">
    <source>
        <dbReference type="PROSITE-ProRule" id="PRU00169"/>
    </source>
</evidence>
<comment type="caution">
    <text evidence="6">The sequence shown here is derived from an EMBL/GenBank/DDBJ whole genome shotgun (WGS) entry which is preliminary data.</text>
</comment>
<dbReference type="PROSITE" id="PS50110">
    <property type="entry name" value="RESPONSE_REGULATORY"/>
    <property type="match status" value="1"/>
</dbReference>
<organism evidence="6 7">
    <name type="scientific">Microvirga tunisiensis</name>
    <dbReference type="NCBI Taxonomy" id="2108360"/>
    <lineage>
        <taxon>Bacteria</taxon>
        <taxon>Pseudomonadati</taxon>
        <taxon>Pseudomonadota</taxon>
        <taxon>Alphaproteobacteria</taxon>
        <taxon>Hyphomicrobiales</taxon>
        <taxon>Methylobacteriaceae</taxon>
        <taxon>Microvirga</taxon>
    </lineage>
</organism>
<keyword evidence="3" id="KW-0238">DNA-binding</keyword>
<dbReference type="EMBL" id="VOSK01000170">
    <property type="protein sequence ID" value="MPR28762.1"/>
    <property type="molecule type" value="Genomic_DNA"/>
</dbReference>
<dbReference type="GO" id="GO:0006355">
    <property type="term" value="P:regulation of DNA-templated transcription"/>
    <property type="evidence" value="ECO:0007669"/>
    <property type="project" value="TreeGrafter"/>
</dbReference>
<dbReference type="GO" id="GO:0005829">
    <property type="term" value="C:cytosol"/>
    <property type="evidence" value="ECO:0007669"/>
    <property type="project" value="TreeGrafter"/>
</dbReference>
<name>A0A5N7MP25_9HYPH</name>
<dbReference type="AlphaFoldDB" id="A0A5N7MP25"/>
<dbReference type="RefSeq" id="WP_152715297.1">
    <property type="nucleotide sequence ID" value="NZ_VOSJ01000180.1"/>
</dbReference>
<accession>A0A5N7MP25</accession>
<evidence type="ECO:0000313" key="6">
    <source>
        <dbReference type="EMBL" id="MPR28762.1"/>
    </source>
</evidence>
<dbReference type="Pfam" id="PF00072">
    <property type="entry name" value="Response_reg"/>
    <property type="match status" value="1"/>
</dbReference>
<keyword evidence="1 4" id="KW-0597">Phosphoprotein</keyword>
<evidence type="ECO:0000259" key="5">
    <source>
        <dbReference type="PROSITE" id="PS50110"/>
    </source>
</evidence>
<dbReference type="InterPro" id="IPR001789">
    <property type="entry name" value="Sig_transdc_resp-reg_receiver"/>
</dbReference>
<dbReference type="PANTHER" id="PTHR48111:SF40">
    <property type="entry name" value="PHOSPHATE REGULON TRANSCRIPTIONAL REGULATORY PROTEIN PHOB"/>
    <property type="match status" value="1"/>
</dbReference>
<dbReference type="InterPro" id="IPR039420">
    <property type="entry name" value="WalR-like"/>
</dbReference>
<keyword evidence="7" id="KW-1185">Reference proteome</keyword>